<protein>
    <submittedName>
        <fullName evidence="2 3">Enoyl-CoA hydratase</fullName>
    </submittedName>
</protein>
<dbReference type="EMBL" id="LQPY01000025">
    <property type="protein sequence ID" value="ORX02606.1"/>
    <property type="molecule type" value="Genomic_DNA"/>
</dbReference>
<evidence type="ECO:0000313" key="4">
    <source>
        <dbReference type="Proteomes" id="UP000193710"/>
    </source>
</evidence>
<dbReference type="Proteomes" id="UP000193710">
    <property type="component" value="Unassembled WGS sequence"/>
</dbReference>
<keyword evidence="2" id="KW-0413">Isomerase</keyword>
<evidence type="ECO:0000313" key="3">
    <source>
        <dbReference type="EMBL" id="ORX02606.1"/>
    </source>
</evidence>
<dbReference type="Proteomes" id="UP000028880">
    <property type="component" value="Unassembled WGS sequence"/>
</dbReference>
<dbReference type="Gene3D" id="1.10.12.10">
    <property type="entry name" value="Lyase 2-enoyl-coa Hydratase, Chain A, domain 2"/>
    <property type="match status" value="1"/>
</dbReference>
<dbReference type="GO" id="GO:0016853">
    <property type="term" value="F:isomerase activity"/>
    <property type="evidence" value="ECO:0007669"/>
    <property type="project" value="UniProtKB-KW"/>
</dbReference>
<reference evidence="3 4" key="3">
    <citation type="submission" date="2016-01" db="EMBL/GenBank/DDBJ databases">
        <title>The new phylogeny of the genus Mycobacterium.</title>
        <authorList>
            <person name="Tarcisio F."/>
            <person name="Conor M."/>
            <person name="Antonella G."/>
            <person name="Elisabetta G."/>
            <person name="Giulia F.S."/>
            <person name="Sara T."/>
            <person name="Anna F."/>
            <person name="Clotilde B."/>
            <person name="Roberto B."/>
            <person name="Veronica D.S."/>
            <person name="Fabio R."/>
            <person name="Monica P."/>
            <person name="Olivier J."/>
            <person name="Enrico T."/>
            <person name="Nicola S."/>
        </authorList>
    </citation>
    <scope>NUCLEOTIDE SEQUENCE [LARGE SCALE GENOMIC DNA]</scope>
    <source>
        <strain evidence="3 4">DSM 44626</strain>
    </source>
</reference>
<dbReference type="PANTHER" id="PTHR43459:SF1">
    <property type="entry name" value="EG:BACN32G11.4 PROTEIN"/>
    <property type="match status" value="1"/>
</dbReference>
<dbReference type="InterPro" id="IPR029045">
    <property type="entry name" value="ClpP/crotonase-like_dom_sf"/>
</dbReference>
<dbReference type="Pfam" id="PF00378">
    <property type="entry name" value="ECH_1"/>
    <property type="match status" value="1"/>
</dbReference>
<keyword evidence="4" id="KW-1185">Reference proteome</keyword>
<reference evidence="2" key="1">
    <citation type="journal article" date="2014" name="Genome Announc.">
        <title>Draft Genome Sequence of Mycobacterium triplex DSM 44626.</title>
        <authorList>
            <person name="Sassi M."/>
            <person name="Croce O."/>
            <person name="Robert C."/>
            <person name="Raoult D."/>
            <person name="Drancourt M."/>
        </authorList>
    </citation>
    <scope>NUCLEOTIDE SEQUENCE [LARGE SCALE GENOMIC DNA]</scope>
    <source>
        <strain evidence="2">DSM 44626</strain>
    </source>
</reference>
<dbReference type="HOGENOM" id="CLU_009834_7_2_11"/>
<evidence type="ECO:0000256" key="1">
    <source>
        <dbReference type="ARBA" id="ARBA00005254"/>
    </source>
</evidence>
<name>A0A024JV16_9MYCO</name>
<dbReference type="InterPro" id="IPR014748">
    <property type="entry name" value="Enoyl-CoA_hydra_C"/>
</dbReference>
<dbReference type="CDD" id="cd06558">
    <property type="entry name" value="crotonase-like"/>
    <property type="match status" value="1"/>
</dbReference>
<gene>
    <name evidence="3" type="ORF">AWC29_19420</name>
    <name evidence="2" type="ORF">BN973_01528</name>
</gene>
<dbReference type="EMBL" id="HG964446">
    <property type="protein sequence ID" value="CDO87177.1"/>
    <property type="molecule type" value="Genomic_DNA"/>
</dbReference>
<dbReference type="NCBIfam" id="NF006107">
    <property type="entry name" value="PRK08258.1"/>
    <property type="match status" value="1"/>
</dbReference>
<dbReference type="AlphaFoldDB" id="A0A024JV16"/>
<dbReference type="Gene3D" id="3.90.226.10">
    <property type="entry name" value="2-enoyl-CoA Hydratase, Chain A, domain 1"/>
    <property type="match status" value="1"/>
</dbReference>
<dbReference type="eggNOG" id="COG1024">
    <property type="taxonomic scope" value="Bacteria"/>
</dbReference>
<dbReference type="STRING" id="47839.BN973_01528"/>
<comment type="similarity">
    <text evidence="1">Belongs to the enoyl-CoA hydratase/isomerase family.</text>
</comment>
<evidence type="ECO:0000313" key="2">
    <source>
        <dbReference type="EMBL" id="CDO87177.1"/>
    </source>
</evidence>
<dbReference type="PANTHER" id="PTHR43459">
    <property type="entry name" value="ENOYL-COA HYDRATASE"/>
    <property type="match status" value="1"/>
</dbReference>
<proteinExistence type="inferred from homology"/>
<dbReference type="OrthoDB" id="9777711at2"/>
<dbReference type="RefSeq" id="WP_036466947.1">
    <property type="nucleotide sequence ID" value="NZ_HG964446.1"/>
</dbReference>
<accession>A0A024JV16</accession>
<reference evidence="2" key="2">
    <citation type="submission" date="2014-04" db="EMBL/GenBank/DDBJ databases">
        <authorList>
            <person name="Xu Y.W."/>
            <person name="Yang Q."/>
        </authorList>
    </citation>
    <scope>NUCLEOTIDE SEQUENCE</scope>
    <source>
        <strain evidence="2">DSM 44626</strain>
    </source>
</reference>
<dbReference type="InterPro" id="IPR001753">
    <property type="entry name" value="Enoyl-CoA_hydra/iso"/>
</dbReference>
<dbReference type="SUPFAM" id="SSF52096">
    <property type="entry name" value="ClpP/crotonase"/>
    <property type="match status" value="1"/>
</dbReference>
<sequence>MTRFRASVPLTTTWKNFDFAIEGPVATVTLSRPEKLNPLTFESYADLRDLLAELPHHRDVKVLVIQGAGRAFCGGGDVNEIIGELITMKARELMQFTKMTGDVIRAMRECPLPIIVKIQGIAAGAGAVIALAADFRVVGRSGRFAFLFTKVGLSGGDMGAAYLLPRVVGLGRATQLLMLGDTIDAATADRYGLASQLVDDDRLDESVTALAHRIAGGPSLALSQTKSLLTRELEMSLSASMELDAMTQALLMTTDDHAEFHAAFNAQRPPAWKGQ</sequence>
<organism evidence="2">
    <name type="scientific">Mycobacterium triplex</name>
    <dbReference type="NCBI Taxonomy" id="47839"/>
    <lineage>
        <taxon>Bacteria</taxon>
        <taxon>Bacillati</taxon>
        <taxon>Actinomycetota</taxon>
        <taxon>Actinomycetes</taxon>
        <taxon>Mycobacteriales</taxon>
        <taxon>Mycobacteriaceae</taxon>
        <taxon>Mycobacterium</taxon>
        <taxon>Mycobacterium simiae complex</taxon>
    </lineage>
</organism>